<dbReference type="Proteomes" id="UP000694387">
    <property type="component" value="Chromosome 3"/>
</dbReference>
<protein>
    <recommendedName>
        <fullName evidence="4">dUTPase-like domain-containing protein</fullName>
    </recommendedName>
</protein>
<accession>A0A9L0KBJ4</accession>
<dbReference type="InterPro" id="IPR036157">
    <property type="entry name" value="dUTPase-like_sf"/>
</dbReference>
<sequence>MGSRNHGVEMVVTSCTITARAPLAKFLISVPSTLCSAGLDVFVPQGGMLPPGDIAMIPLNRNLRLLSGYFGLLISLNQQAKKGVTLLSRGLLLTTKGTLDSTEEVRKNAGDPLSCLLELPCPMTKVNGKLQQPKPGRTTKGPDPSGIKF</sequence>
<evidence type="ECO:0000256" key="1">
    <source>
        <dbReference type="SAM" id="MobiDB-lite"/>
    </source>
</evidence>
<dbReference type="SUPFAM" id="SSF51283">
    <property type="entry name" value="dUTPase-like"/>
    <property type="match status" value="1"/>
</dbReference>
<name>A0A9L0KBJ4_EQUAS</name>
<feature type="region of interest" description="Disordered" evidence="1">
    <location>
        <begin position="126"/>
        <end position="149"/>
    </location>
</feature>
<dbReference type="Gene3D" id="2.70.40.10">
    <property type="match status" value="1"/>
</dbReference>
<proteinExistence type="predicted"/>
<reference evidence="2 3" key="1">
    <citation type="journal article" date="2020" name="Nat. Commun.">
        <title>Donkey genomes provide new insights into domestication and selection for coat color.</title>
        <authorList>
            <person name="Wang"/>
            <person name="C."/>
            <person name="Li"/>
            <person name="H."/>
            <person name="Guo"/>
            <person name="Y."/>
            <person name="Huang"/>
            <person name="J."/>
            <person name="Sun"/>
            <person name="Y."/>
            <person name="Min"/>
            <person name="J."/>
            <person name="Wang"/>
            <person name="J."/>
            <person name="Fang"/>
            <person name="X."/>
            <person name="Zhao"/>
            <person name="Z."/>
            <person name="Wang"/>
            <person name="S."/>
            <person name="Zhang"/>
            <person name="Y."/>
            <person name="Liu"/>
            <person name="Q."/>
            <person name="Jiang"/>
            <person name="Q."/>
            <person name="Wang"/>
            <person name="X."/>
            <person name="Guo"/>
            <person name="Y."/>
            <person name="Yang"/>
            <person name="C."/>
            <person name="Wang"/>
            <person name="Y."/>
            <person name="Tian"/>
            <person name="F."/>
            <person name="Zhuang"/>
            <person name="G."/>
            <person name="Fan"/>
            <person name="Y."/>
            <person name="Gao"/>
            <person name="Q."/>
            <person name="Li"/>
            <person name="Y."/>
            <person name="Ju"/>
            <person name="Z."/>
            <person name="Li"/>
            <person name="J."/>
            <person name="Li"/>
            <person name="R."/>
            <person name="Hou"/>
            <person name="M."/>
            <person name="Yang"/>
            <person name="G."/>
            <person name="Liu"/>
            <person name="G."/>
            <person name="Liu"/>
            <person name="W."/>
            <person name="Guo"/>
            <person name="J."/>
            <person name="Pan"/>
            <person name="S."/>
            <person name="Fan"/>
            <person name="G."/>
            <person name="Zhang"/>
            <person name="W."/>
            <person name="Zhang"/>
            <person name="R."/>
            <person name="Yu"/>
            <person name="J."/>
            <person name="Zhang"/>
            <person name="X."/>
            <person name="Yin"/>
            <person name="Q."/>
            <person name="Ji"/>
            <person name="C."/>
            <person name="Jin"/>
            <person name="Y."/>
            <person name="Yue"/>
            <person name="G."/>
            <person name="Liu"/>
            <person name="M."/>
            <person name="Xu"/>
            <person name="J."/>
            <person name="Liu"/>
            <person name="S."/>
            <person name="Jordana"/>
            <person name="J."/>
            <person name="Noce"/>
            <person name="A."/>
            <person name="Amills"/>
            <person name="M."/>
            <person name="Wu"/>
            <person name="D.D."/>
            <person name="Li"/>
            <person name="S."/>
            <person name="Zhou"/>
            <person name="X. and Zhong"/>
            <person name="J."/>
        </authorList>
    </citation>
    <scope>NUCLEOTIDE SEQUENCE [LARGE SCALE GENOMIC DNA]</scope>
</reference>
<dbReference type="GeneTree" id="ENSGT00960000187632"/>
<dbReference type="Ensembl" id="ENSEAST00005060751.1">
    <property type="protein sequence ID" value="ENSEASP00005058630.1"/>
    <property type="gene ID" value="ENSEASG00005036368.1"/>
</dbReference>
<evidence type="ECO:0000313" key="2">
    <source>
        <dbReference type="Ensembl" id="ENSEASP00005058630.1"/>
    </source>
</evidence>
<keyword evidence="3" id="KW-1185">Reference proteome</keyword>
<evidence type="ECO:0000313" key="3">
    <source>
        <dbReference type="Proteomes" id="UP000694387"/>
    </source>
</evidence>
<dbReference type="AlphaFoldDB" id="A0A9L0KBJ4"/>
<dbReference type="Ensembl" id="ENSEAST00005038453.1">
    <property type="protein sequence ID" value="ENSEASP00005055594.1"/>
    <property type="gene ID" value="ENSEASG00005036368.1"/>
</dbReference>
<reference evidence="2" key="2">
    <citation type="submission" date="2025-05" db="UniProtKB">
        <authorList>
            <consortium name="Ensembl"/>
        </authorList>
    </citation>
    <scope>IDENTIFICATION</scope>
</reference>
<organism evidence="2 3">
    <name type="scientific">Equus asinus</name>
    <name type="common">Donkey</name>
    <name type="synonym">Equus africanus asinus</name>
    <dbReference type="NCBI Taxonomy" id="9793"/>
    <lineage>
        <taxon>Eukaryota</taxon>
        <taxon>Metazoa</taxon>
        <taxon>Chordata</taxon>
        <taxon>Craniata</taxon>
        <taxon>Vertebrata</taxon>
        <taxon>Euteleostomi</taxon>
        <taxon>Mammalia</taxon>
        <taxon>Eutheria</taxon>
        <taxon>Laurasiatheria</taxon>
        <taxon>Perissodactyla</taxon>
        <taxon>Equidae</taxon>
        <taxon>Equus</taxon>
    </lineage>
</organism>
<evidence type="ECO:0008006" key="4">
    <source>
        <dbReference type="Google" id="ProtNLM"/>
    </source>
</evidence>